<gene>
    <name evidence="2" type="ORF">DC430_19620</name>
</gene>
<accession>A0AA92C0E9</accession>
<evidence type="ECO:0000259" key="1">
    <source>
        <dbReference type="Pfam" id="PF00149"/>
    </source>
</evidence>
<feature type="domain" description="Calcineurin-like phosphoesterase" evidence="1">
    <location>
        <begin position="12"/>
        <end position="231"/>
    </location>
</feature>
<dbReference type="GO" id="GO:0030145">
    <property type="term" value="F:manganese ion binding"/>
    <property type="evidence" value="ECO:0007669"/>
    <property type="project" value="TreeGrafter"/>
</dbReference>
<dbReference type="GO" id="GO:0008663">
    <property type="term" value="F:2',3'-cyclic-nucleotide 2'-phosphodiesterase activity"/>
    <property type="evidence" value="ECO:0007669"/>
    <property type="project" value="TreeGrafter"/>
</dbReference>
<dbReference type="InterPro" id="IPR029052">
    <property type="entry name" value="Metallo-depent_PP-like"/>
</dbReference>
<dbReference type="Proteomes" id="UP000244335">
    <property type="component" value="Unassembled WGS sequence"/>
</dbReference>
<dbReference type="InterPro" id="IPR004843">
    <property type="entry name" value="Calcineurin-like_PHP"/>
</dbReference>
<evidence type="ECO:0000313" key="3">
    <source>
        <dbReference type="Proteomes" id="UP000244335"/>
    </source>
</evidence>
<reference evidence="2 3" key="1">
    <citation type="submission" date="2018-04" db="EMBL/GenBank/DDBJ databases">
        <authorList>
            <person name="Hagen T."/>
        </authorList>
    </citation>
    <scope>NUCLEOTIDE SEQUENCE [LARGE SCALE GENOMIC DNA]</scope>
    <source>
        <strain evidence="2 3">TPD7009</strain>
    </source>
</reference>
<organism evidence="2 3">
    <name type="scientific">Rhizobium rhizogenes</name>
    <name type="common">Agrobacterium rhizogenes</name>
    <dbReference type="NCBI Taxonomy" id="359"/>
    <lineage>
        <taxon>Bacteria</taxon>
        <taxon>Pseudomonadati</taxon>
        <taxon>Pseudomonadota</taxon>
        <taxon>Alphaproteobacteria</taxon>
        <taxon>Hyphomicrobiales</taxon>
        <taxon>Rhizobiaceae</taxon>
        <taxon>Rhizobium/Agrobacterium group</taxon>
        <taxon>Rhizobium</taxon>
    </lineage>
</organism>
<protein>
    <submittedName>
        <fullName evidence="2">Phosphatase</fullName>
    </submittedName>
</protein>
<name>A0AA92C0E9_RHIRH</name>
<dbReference type="SUPFAM" id="SSF56300">
    <property type="entry name" value="Metallo-dependent phosphatases"/>
    <property type="match status" value="1"/>
</dbReference>
<sequence length="282" mass="31564">MTATSTTPLFSFGIVADPQYADIPARPEMNRFYAESTKKLAAAIDAFNQEDLAFVVTLGDLIDRGWQSFDGILGCYDHLSHRSILLPGNHDFAVEPEHLPKVHDRLGMPARWYDFSLGEFRFIVLDGNDVSTFAPALGDPRRELATARLETLREAGALNAQDWNGSFSNEQLSWLRATLAKADAMQEQVVLFCHYPLYPANTHNMWDAPEVLKLLAAHHSVRAWFCGHNHDGNYGVIGNTHFVNVKGMVDTPDQNAFAIADVYPDRVALRGFGRETNRVLIF</sequence>
<dbReference type="AlphaFoldDB" id="A0AA92C0E9"/>
<dbReference type="RefSeq" id="WP_116493949.1">
    <property type="nucleotide sequence ID" value="NZ_QDFR01000008.1"/>
</dbReference>
<dbReference type="EMBL" id="QDFR01000008">
    <property type="protein sequence ID" value="PVE51203.1"/>
    <property type="molecule type" value="Genomic_DNA"/>
</dbReference>
<proteinExistence type="predicted"/>
<dbReference type="Gene3D" id="3.60.21.10">
    <property type="match status" value="1"/>
</dbReference>
<dbReference type="GO" id="GO:0047631">
    <property type="term" value="F:ADP-ribose diphosphatase activity"/>
    <property type="evidence" value="ECO:0007669"/>
    <property type="project" value="TreeGrafter"/>
</dbReference>
<comment type="caution">
    <text evidence="2">The sequence shown here is derived from an EMBL/GenBank/DDBJ whole genome shotgun (WGS) entry which is preliminary data.</text>
</comment>
<dbReference type="GO" id="GO:0047734">
    <property type="term" value="F:CDP-glycerol diphosphatase activity"/>
    <property type="evidence" value="ECO:0007669"/>
    <property type="project" value="TreeGrafter"/>
</dbReference>
<evidence type="ECO:0000313" key="2">
    <source>
        <dbReference type="EMBL" id="PVE51203.1"/>
    </source>
</evidence>
<dbReference type="PANTHER" id="PTHR16509">
    <property type="match status" value="1"/>
</dbReference>
<dbReference type="Pfam" id="PF00149">
    <property type="entry name" value="Metallophos"/>
    <property type="match status" value="1"/>
</dbReference>
<dbReference type="PANTHER" id="PTHR16509:SF1">
    <property type="entry name" value="MANGANESE-DEPENDENT ADP-RIBOSE_CDP-ALCOHOL DIPHOSPHATASE"/>
    <property type="match status" value="1"/>
</dbReference>